<dbReference type="SMART" id="SM00052">
    <property type="entry name" value="EAL"/>
    <property type="match status" value="1"/>
</dbReference>
<feature type="coiled-coil region" evidence="1">
    <location>
        <begin position="246"/>
        <end position="273"/>
    </location>
</feature>
<name>A0ABV7DD92_9HYPH</name>
<dbReference type="Pfam" id="PF00990">
    <property type="entry name" value="GGDEF"/>
    <property type="match status" value="1"/>
</dbReference>
<evidence type="ECO:0000259" key="3">
    <source>
        <dbReference type="PROSITE" id="PS50883"/>
    </source>
</evidence>
<dbReference type="RefSeq" id="WP_257314831.1">
    <property type="nucleotide sequence ID" value="NZ_JANFDG010000008.1"/>
</dbReference>
<dbReference type="PANTHER" id="PTHR44757:SF2">
    <property type="entry name" value="BIOFILM ARCHITECTURE MAINTENANCE PROTEIN MBAA"/>
    <property type="match status" value="1"/>
</dbReference>
<feature type="transmembrane region" description="Helical" evidence="2">
    <location>
        <begin position="43"/>
        <end position="64"/>
    </location>
</feature>
<dbReference type="CDD" id="cd01949">
    <property type="entry name" value="GGDEF"/>
    <property type="match status" value="1"/>
</dbReference>
<keyword evidence="2" id="KW-0812">Transmembrane</keyword>
<dbReference type="SMART" id="SM00267">
    <property type="entry name" value="GGDEF"/>
    <property type="match status" value="1"/>
</dbReference>
<dbReference type="SUPFAM" id="SSF141868">
    <property type="entry name" value="EAL domain-like"/>
    <property type="match status" value="1"/>
</dbReference>
<evidence type="ECO:0000259" key="4">
    <source>
        <dbReference type="PROSITE" id="PS50887"/>
    </source>
</evidence>
<keyword evidence="2" id="KW-1133">Transmembrane helix</keyword>
<proteinExistence type="predicted"/>
<dbReference type="InterPro" id="IPR001633">
    <property type="entry name" value="EAL_dom"/>
</dbReference>
<dbReference type="Proteomes" id="UP001595377">
    <property type="component" value="Unassembled WGS sequence"/>
</dbReference>
<dbReference type="EMBL" id="JBHRSP010000005">
    <property type="protein sequence ID" value="MFC3072324.1"/>
    <property type="molecule type" value="Genomic_DNA"/>
</dbReference>
<organism evidence="5 6">
    <name type="scientific">Shinella pollutisoli</name>
    <dbReference type="NCBI Taxonomy" id="2250594"/>
    <lineage>
        <taxon>Bacteria</taxon>
        <taxon>Pseudomonadati</taxon>
        <taxon>Pseudomonadota</taxon>
        <taxon>Alphaproteobacteria</taxon>
        <taxon>Hyphomicrobiales</taxon>
        <taxon>Rhizobiaceae</taxon>
        <taxon>Shinella</taxon>
    </lineage>
</organism>
<comment type="caution">
    <text evidence="5">The sequence shown here is derived from an EMBL/GenBank/DDBJ whole genome shotgun (WGS) entry which is preliminary data.</text>
</comment>
<dbReference type="Gene3D" id="3.30.70.270">
    <property type="match status" value="1"/>
</dbReference>
<evidence type="ECO:0000256" key="2">
    <source>
        <dbReference type="SAM" id="Phobius"/>
    </source>
</evidence>
<feature type="domain" description="EAL" evidence="3">
    <location>
        <begin position="260"/>
        <end position="511"/>
    </location>
</feature>
<dbReference type="InterPro" id="IPR000160">
    <property type="entry name" value="GGDEF_dom"/>
</dbReference>
<sequence>MRNRFAIRDLGLLLAAVLVAAYLVFELRVLMDADTDTFEEQSFALHEVLVFSTVLSVGLLLFAWRRYAALKREVARRVAAEQTARQLAYQDPLTGLANRRQFEEALRQAAGSPPAAGHVHAVLLLDLNGFKQINDTYGHGAGDEVLIVVAQRLLRDVRENDLVARLGGDEFIVLARHLLGPDDAASIALRIIQGLSEPVAAGTVRHQVGAGIGVALLPDDASTADEAIRKADLALYRAKAERRSTFRFFEEDMDRLMRERDRIERDLRQALEESRIQPRFRPSIDLKSGRIVGFEAVPSWRTATEEEIPPERFLPIAEETGLGHRIAADILKASCEAAACWPQEVALSIDILPSQLKDQDLSASILRTLDDAGFAPERLEVDVSENLVVQDLNAAKRTLAPLRAAGVRIALDNFGTGYSNLYHMQEFGIDKVKIDRRFVENMVEDDAARMVRALAGLGHGLGLSVSADGIPEDAAGHLLLASGIREGQPQSGLVSAAEASGMVAGSRDRFAYGETR</sequence>
<dbReference type="Gene3D" id="3.20.20.450">
    <property type="entry name" value="EAL domain"/>
    <property type="match status" value="1"/>
</dbReference>
<dbReference type="InterPro" id="IPR043128">
    <property type="entry name" value="Rev_trsase/Diguanyl_cyclase"/>
</dbReference>
<reference evidence="6" key="1">
    <citation type="journal article" date="2019" name="Int. J. Syst. Evol. Microbiol.">
        <title>The Global Catalogue of Microorganisms (GCM) 10K type strain sequencing project: providing services to taxonomists for standard genome sequencing and annotation.</title>
        <authorList>
            <consortium name="The Broad Institute Genomics Platform"/>
            <consortium name="The Broad Institute Genome Sequencing Center for Infectious Disease"/>
            <person name="Wu L."/>
            <person name="Ma J."/>
        </authorList>
    </citation>
    <scope>NUCLEOTIDE SEQUENCE [LARGE SCALE GENOMIC DNA]</scope>
    <source>
        <strain evidence="6">KCTC 52677</strain>
    </source>
</reference>
<dbReference type="InterPro" id="IPR035919">
    <property type="entry name" value="EAL_sf"/>
</dbReference>
<evidence type="ECO:0000256" key="1">
    <source>
        <dbReference type="SAM" id="Coils"/>
    </source>
</evidence>
<feature type="transmembrane region" description="Helical" evidence="2">
    <location>
        <begin position="12"/>
        <end position="31"/>
    </location>
</feature>
<dbReference type="NCBIfam" id="TIGR00254">
    <property type="entry name" value="GGDEF"/>
    <property type="match status" value="1"/>
</dbReference>
<keyword evidence="6" id="KW-1185">Reference proteome</keyword>
<keyword evidence="2" id="KW-0472">Membrane</keyword>
<feature type="domain" description="GGDEF" evidence="4">
    <location>
        <begin position="118"/>
        <end position="251"/>
    </location>
</feature>
<keyword evidence="1" id="KW-0175">Coiled coil</keyword>
<dbReference type="Pfam" id="PF00563">
    <property type="entry name" value="EAL"/>
    <property type="match status" value="1"/>
</dbReference>
<dbReference type="InterPro" id="IPR029787">
    <property type="entry name" value="Nucleotide_cyclase"/>
</dbReference>
<dbReference type="CDD" id="cd01948">
    <property type="entry name" value="EAL"/>
    <property type="match status" value="1"/>
</dbReference>
<dbReference type="PANTHER" id="PTHR44757">
    <property type="entry name" value="DIGUANYLATE CYCLASE DGCP"/>
    <property type="match status" value="1"/>
</dbReference>
<evidence type="ECO:0000313" key="5">
    <source>
        <dbReference type="EMBL" id="MFC3072324.1"/>
    </source>
</evidence>
<dbReference type="PROSITE" id="PS50887">
    <property type="entry name" value="GGDEF"/>
    <property type="match status" value="1"/>
</dbReference>
<dbReference type="SUPFAM" id="SSF55073">
    <property type="entry name" value="Nucleotide cyclase"/>
    <property type="match status" value="1"/>
</dbReference>
<dbReference type="InterPro" id="IPR052155">
    <property type="entry name" value="Biofilm_reg_signaling"/>
</dbReference>
<dbReference type="PROSITE" id="PS50883">
    <property type="entry name" value="EAL"/>
    <property type="match status" value="1"/>
</dbReference>
<gene>
    <name evidence="5" type="ORF">ACFOHH_04310</name>
</gene>
<protein>
    <submittedName>
        <fullName evidence="5">Bifunctional diguanylate cyclase/phosphodiesterase</fullName>
    </submittedName>
</protein>
<evidence type="ECO:0000313" key="6">
    <source>
        <dbReference type="Proteomes" id="UP001595377"/>
    </source>
</evidence>
<accession>A0ABV7DD92</accession>